<evidence type="ECO:0000313" key="1">
    <source>
        <dbReference type="EMBL" id="EEX71750.1"/>
    </source>
</evidence>
<protein>
    <submittedName>
        <fullName evidence="1">Uncharacterized protein</fullName>
    </submittedName>
</protein>
<sequence>MEAYWIRPRPASFPDRYRVKWQALALSLKSALCIFFGRFLRLLIEAKTVRKEVEKQKDSPQ</sequence>
<keyword evidence="2" id="KW-1185">Reference proteome</keyword>
<comment type="caution">
    <text evidence="1">The sequence shown here is derived from an EMBL/GenBank/DDBJ whole genome shotgun (WGS) entry which is preliminary data.</text>
</comment>
<dbReference type="EMBL" id="ACIJ02000018">
    <property type="protein sequence ID" value="EEX71750.1"/>
    <property type="molecule type" value="Genomic_DNA"/>
</dbReference>
<dbReference type="AlphaFoldDB" id="C9LGE2"/>
<dbReference type="HOGENOM" id="CLU_2918926_0_0_10"/>
<accession>C9LGE2</accession>
<name>C9LGE2_9BACT</name>
<organism evidence="1 2">
    <name type="scientific">Alloprevotella tannerae ATCC 51259</name>
    <dbReference type="NCBI Taxonomy" id="626522"/>
    <lineage>
        <taxon>Bacteria</taxon>
        <taxon>Pseudomonadati</taxon>
        <taxon>Bacteroidota</taxon>
        <taxon>Bacteroidia</taxon>
        <taxon>Bacteroidales</taxon>
        <taxon>Prevotellaceae</taxon>
        <taxon>Alloprevotella</taxon>
    </lineage>
</organism>
<reference evidence="1" key="1">
    <citation type="submission" date="2009-09" db="EMBL/GenBank/DDBJ databases">
        <authorList>
            <person name="Weinstock G."/>
            <person name="Sodergren E."/>
            <person name="Clifton S."/>
            <person name="Fulton L."/>
            <person name="Fulton B."/>
            <person name="Courtney L."/>
            <person name="Fronick C."/>
            <person name="Harrison M."/>
            <person name="Strong C."/>
            <person name="Farmer C."/>
            <person name="Delahaunty K."/>
            <person name="Markovic C."/>
            <person name="Hall O."/>
            <person name="Minx P."/>
            <person name="Tomlinson C."/>
            <person name="Mitreva M."/>
            <person name="Nelson J."/>
            <person name="Hou S."/>
            <person name="Wollam A."/>
            <person name="Pepin K.H."/>
            <person name="Johnson M."/>
            <person name="Bhonagiri V."/>
            <person name="Nash W.E."/>
            <person name="Warren W."/>
            <person name="Chinwalla A."/>
            <person name="Mardis E.R."/>
            <person name="Wilson R.K."/>
        </authorList>
    </citation>
    <scope>NUCLEOTIDE SEQUENCE [LARGE SCALE GENOMIC DNA]</scope>
    <source>
        <strain evidence="1">ATCC 51259</strain>
    </source>
</reference>
<gene>
    <name evidence="1" type="ORF">GCWU000325_01284</name>
</gene>
<proteinExistence type="predicted"/>
<dbReference type="Proteomes" id="UP000003460">
    <property type="component" value="Unassembled WGS sequence"/>
</dbReference>
<evidence type="ECO:0000313" key="2">
    <source>
        <dbReference type="Proteomes" id="UP000003460"/>
    </source>
</evidence>